<dbReference type="GO" id="GO:0005737">
    <property type="term" value="C:cytoplasm"/>
    <property type="evidence" value="ECO:0007669"/>
    <property type="project" value="TreeGrafter"/>
</dbReference>
<dbReference type="HAMAP" id="MF_00097">
    <property type="entry name" value="TMP_synthase"/>
    <property type="match status" value="1"/>
</dbReference>
<feature type="binding site" evidence="9">
    <location>
        <position position="111"/>
    </location>
    <ligand>
        <name>4-amino-2-methyl-5-(diphosphooxymethyl)pyrimidine</name>
        <dbReference type="ChEBI" id="CHEBI:57841"/>
    </ligand>
</feature>
<dbReference type="GO" id="GO:0009228">
    <property type="term" value="P:thiamine biosynthetic process"/>
    <property type="evidence" value="ECO:0007669"/>
    <property type="project" value="UniProtKB-KW"/>
</dbReference>
<dbReference type="InterPro" id="IPR034291">
    <property type="entry name" value="TMP_synthase"/>
</dbReference>
<evidence type="ECO:0000313" key="14">
    <source>
        <dbReference type="Proteomes" id="UP000019322"/>
    </source>
</evidence>
<evidence type="ECO:0000256" key="9">
    <source>
        <dbReference type="HAMAP-Rule" id="MF_00097"/>
    </source>
</evidence>
<evidence type="ECO:0000256" key="3">
    <source>
        <dbReference type="ARBA" id="ARBA00022723"/>
    </source>
</evidence>
<evidence type="ECO:0000256" key="6">
    <source>
        <dbReference type="ARBA" id="ARBA00047334"/>
    </source>
</evidence>
<dbReference type="PANTHER" id="PTHR20857:SF15">
    <property type="entry name" value="THIAMINE-PHOSPHATE SYNTHASE"/>
    <property type="match status" value="1"/>
</dbReference>
<feature type="binding site" evidence="9">
    <location>
        <position position="168"/>
    </location>
    <ligand>
        <name>2-[(2R,5Z)-2-carboxy-4-methylthiazol-5(2H)-ylidene]ethyl phosphate</name>
        <dbReference type="ChEBI" id="CHEBI:62899"/>
    </ligand>
</feature>
<evidence type="ECO:0000256" key="11">
    <source>
        <dbReference type="RuleBase" id="RU004253"/>
    </source>
</evidence>
<name>A0AA86DXQ0_SULMK</name>
<reference evidence="13 14" key="1">
    <citation type="journal article" date="2014" name="Environ. Microbiol.">
        <title>Insights into organohalide respiration and the versatile catabolism of Sulfurospirillum multivorans gained from comparative genomics and physiological studies.</title>
        <authorList>
            <person name="Goris T."/>
            <person name="Schubert T."/>
            <person name="Gadkari J."/>
            <person name="Wubet T."/>
            <person name="Tarkka M."/>
            <person name="Buscot F."/>
            <person name="Adrian L."/>
            <person name="Diekert G."/>
        </authorList>
    </citation>
    <scope>NUCLEOTIDE SEQUENCE [LARGE SCALE GENOMIC DNA]</scope>
    <source>
        <strain evidence="14">DM 12446 / JCM 15788 / NBRC 109480</strain>
    </source>
</reference>
<comment type="catalytic activity">
    <reaction evidence="8 9 10">
        <text>2-[(2R,5Z)-2-carboxy-4-methylthiazol-5(2H)-ylidene]ethyl phosphate + 4-amino-2-methyl-5-(diphosphooxymethyl)pyrimidine + 2 H(+) = thiamine phosphate + CO2 + diphosphate</text>
        <dbReference type="Rhea" id="RHEA:47844"/>
        <dbReference type="ChEBI" id="CHEBI:15378"/>
        <dbReference type="ChEBI" id="CHEBI:16526"/>
        <dbReference type="ChEBI" id="CHEBI:33019"/>
        <dbReference type="ChEBI" id="CHEBI:37575"/>
        <dbReference type="ChEBI" id="CHEBI:57841"/>
        <dbReference type="ChEBI" id="CHEBI:62899"/>
        <dbReference type="EC" id="2.5.1.3"/>
    </reaction>
</comment>
<proteinExistence type="inferred from homology"/>
<feature type="binding site" evidence="9">
    <location>
        <position position="72"/>
    </location>
    <ligand>
        <name>4-amino-2-methyl-5-(diphosphooxymethyl)pyrimidine</name>
        <dbReference type="ChEBI" id="CHEBI:57841"/>
    </ligand>
</feature>
<gene>
    <name evidence="9 13" type="primary">thiE</name>
    <name evidence="13" type="ORF">SMUL_1027</name>
</gene>
<keyword evidence="2 9" id="KW-0808">Transferase</keyword>
<feature type="domain" description="Thiamine phosphate synthase/TenI" evidence="12">
    <location>
        <begin position="10"/>
        <end position="191"/>
    </location>
</feature>
<dbReference type="NCBIfam" id="TIGR00693">
    <property type="entry name" value="thiE"/>
    <property type="match status" value="1"/>
</dbReference>
<keyword evidence="3 9" id="KW-0479">Metal-binding</keyword>
<feature type="binding site" evidence="9">
    <location>
        <begin position="188"/>
        <end position="189"/>
    </location>
    <ligand>
        <name>2-[(2R,5Z)-2-carboxy-4-methylthiazol-5(2H)-ylidene]ethyl phosphate</name>
        <dbReference type="ChEBI" id="CHEBI:62899"/>
    </ligand>
</feature>
<dbReference type="GO" id="GO:0000287">
    <property type="term" value="F:magnesium ion binding"/>
    <property type="evidence" value="ECO:0007669"/>
    <property type="project" value="UniProtKB-UniRule"/>
</dbReference>
<evidence type="ECO:0000256" key="7">
    <source>
        <dbReference type="ARBA" id="ARBA00047851"/>
    </source>
</evidence>
<accession>A0AA86DXQ0</accession>
<dbReference type="Proteomes" id="UP000019322">
    <property type="component" value="Chromosome"/>
</dbReference>
<dbReference type="Pfam" id="PF02581">
    <property type="entry name" value="TMP-TENI"/>
    <property type="match status" value="1"/>
</dbReference>
<keyword evidence="5 9" id="KW-0784">Thiamine biosynthesis</keyword>
<dbReference type="InterPro" id="IPR036206">
    <property type="entry name" value="ThiamineP_synth_sf"/>
</dbReference>
<dbReference type="CDD" id="cd00564">
    <property type="entry name" value="TMP_TenI"/>
    <property type="match status" value="1"/>
</dbReference>
<dbReference type="PANTHER" id="PTHR20857">
    <property type="entry name" value="THIAMINE-PHOSPHATE PYROPHOSPHORYLASE"/>
    <property type="match status" value="1"/>
</dbReference>
<dbReference type="GO" id="GO:0004789">
    <property type="term" value="F:thiamine-phosphate diphosphorylase activity"/>
    <property type="evidence" value="ECO:0007669"/>
    <property type="project" value="UniProtKB-UniRule"/>
</dbReference>
<comment type="catalytic activity">
    <reaction evidence="7 9 10">
        <text>2-(2-carboxy-4-methylthiazol-5-yl)ethyl phosphate + 4-amino-2-methyl-5-(diphosphooxymethyl)pyrimidine + 2 H(+) = thiamine phosphate + CO2 + diphosphate</text>
        <dbReference type="Rhea" id="RHEA:47848"/>
        <dbReference type="ChEBI" id="CHEBI:15378"/>
        <dbReference type="ChEBI" id="CHEBI:16526"/>
        <dbReference type="ChEBI" id="CHEBI:33019"/>
        <dbReference type="ChEBI" id="CHEBI:37575"/>
        <dbReference type="ChEBI" id="CHEBI:57841"/>
        <dbReference type="ChEBI" id="CHEBI:62890"/>
        <dbReference type="EC" id="2.5.1.3"/>
    </reaction>
</comment>
<comment type="catalytic activity">
    <reaction evidence="6 9 10">
        <text>4-methyl-5-(2-phosphooxyethyl)-thiazole + 4-amino-2-methyl-5-(diphosphooxymethyl)pyrimidine + H(+) = thiamine phosphate + diphosphate</text>
        <dbReference type="Rhea" id="RHEA:22328"/>
        <dbReference type="ChEBI" id="CHEBI:15378"/>
        <dbReference type="ChEBI" id="CHEBI:33019"/>
        <dbReference type="ChEBI" id="CHEBI:37575"/>
        <dbReference type="ChEBI" id="CHEBI:57841"/>
        <dbReference type="ChEBI" id="CHEBI:58296"/>
        <dbReference type="EC" id="2.5.1.3"/>
    </reaction>
</comment>
<keyword evidence="4 9" id="KW-0460">Magnesium</keyword>
<evidence type="ECO:0000256" key="2">
    <source>
        <dbReference type="ARBA" id="ARBA00022679"/>
    </source>
</evidence>
<evidence type="ECO:0000256" key="5">
    <source>
        <dbReference type="ARBA" id="ARBA00022977"/>
    </source>
</evidence>
<protein>
    <recommendedName>
        <fullName evidence="9">Thiamine-phosphate synthase</fullName>
        <shortName evidence="9">TP synthase</shortName>
        <shortName evidence="9">TPS</shortName>
        <ecNumber evidence="9">2.5.1.3</ecNumber>
    </recommendedName>
    <alternativeName>
        <fullName evidence="9">Thiamine-phosphate pyrophosphorylase</fullName>
        <shortName evidence="9">TMP pyrophosphorylase</shortName>
        <shortName evidence="9">TMP-PPase</shortName>
    </alternativeName>
</protein>
<dbReference type="SUPFAM" id="SSF51391">
    <property type="entry name" value="Thiamin phosphate synthase"/>
    <property type="match status" value="1"/>
</dbReference>
<evidence type="ECO:0000256" key="10">
    <source>
        <dbReference type="RuleBase" id="RU003826"/>
    </source>
</evidence>
<evidence type="ECO:0000256" key="4">
    <source>
        <dbReference type="ARBA" id="ARBA00022842"/>
    </source>
</evidence>
<comment type="similarity">
    <text evidence="9 10">Belongs to the thiamine-phosphate synthase family.</text>
</comment>
<evidence type="ECO:0000313" key="13">
    <source>
        <dbReference type="EMBL" id="AHJ12293.1"/>
    </source>
</evidence>
<dbReference type="AlphaFoldDB" id="A0AA86DXQ0"/>
<evidence type="ECO:0000256" key="1">
    <source>
        <dbReference type="ARBA" id="ARBA00005165"/>
    </source>
</evidence>
<feature type="binding site" evidence="9">
    <location>
        <position position="73"/>
    </location>
    <ligand>
        <name>Mg(2+)</name>
        <dbReference type="ChEBI" id="CHEBI:18420"/>
    </ligand>
</feature>
<sequence length="214" mass="24080">MLNKELLKGLYVLTDATLTPDEIMLEQVERVLKSGVRVIQYRDKYTSSEEAEKQCIRLQALCDVYEAIFIIDDRLDIAYRIHADGLHVGEDDVSYEEARALLGDDKIIGVSCYGDIERAKKYANLGADYVAFGSFFPSPTKPHAKIVDPEILKHAKAQLNVPICAIGGITEDNIELLSCYDIAMYSLVSAVYKDDAIEENLEKLHTKIDFLQNK</sequence>
<dbReference type="GO" id="GO:0009229">
    <property type="term" value="P:thiamine diphosphate biosynthetic process"/>
    <property type="evidence" value="ECO:0007669"/>
    <property type="project" value="UniProtKB-UniRule"/>
</dbReference>
<dbReference type="EC" id="2.5.1.3" evidence="9"/>
<evidence type="ECO:0000256" key="8">
    <source>
        <dbReference type="ARBA" id="ARBA00047883"/>
    </source>
</evidence>
<feature type="binding site" evidence="9">
    <location>
        <position position="141"/>
    </location>
    <ligand>
        <name>4-amino-2-methyl-5-(diphosphooxymethyl)pyrimidine</name>
        <dbReference type="ChEBI" id="CHEBI:57841"/>
    </ligand>
</feature>
<dbReference type="EMBL" id="CP007201">
    <property type="protein sequence ID" value="AHJ12293.1"/>
    <property type="molecule type" value="Genomic_DNA"/>
</dbReference>
<dbReference type="InterPro" id="IPR013785">
    <property type="entry name" value="Aldolase_TIM"/>
</dbReference>
<organism evidence="13 14">
    <name type="scientific">Sulfurospirillum multivorans (strain DM 12446 / JCM 15788 / NBRC 109480)</name>
    <dbReference type="NCBI Taxonomy" id="1150621"/>
    <lineage>
        <taxon>Bacteria</taxon>
        <taxon>Pseudomonadati</taxon>
        <taxon>Campylobacterota</taxon>
        <taxon>Epsilonproteobacteria</taxon>
        <taxon>Campylobacterales</taxon>
        <taxon>Sulfurospirillaceae</taxon>
        <taxon>Sulfurospirillum</taxon>
    </lineage>
</organism>
<dbReference type="InterPro" id="IPR022998">
    <property type="entry name" value="ThiamineP_synth_TenI"/>
</dbReference>
<dbReference type="KEGG" id="smul:SMUL_1027"/>
<feature type="binding site" evidence="9">
    <location>
        <begin position="40"/>
        <end position="44"/>
    </location>
    <ligand>
        <name>4-amino-2-methyl-5-(diphosphooxymethyl)pyrimidine</name>
        <dbReference type="ChEBI" id="CHEBI:57841"/>
    </ligand>
</feature>
<dbReference type="RefSeq" id="WP_025344183.1">
    <property type="nucleotide sequence ID" value="NZ_CP007201.1"/>
</dbReference>
<feature type="binding site" evidence="9">
    <location>
        <position position="92"/>
    </location>
    <ligand>
        <name>Mg(2+)</name>
        <dbReference type="ChEBI" id="CHEBI:18420"/>
    </ligand>
</feature>
<comment type="function">
    <text evidence="9">Condenses 4-methyl-5-(beta-hydroxyethyl)thiazole monophosphate (THZ-P) and 2-methyl-4-amino-5-hydroxymethyl pyrimidine pyrophosphate (HMP-PP) to form thiamine monophosphate (TMP).</text>
</comment>
<dbReference type="Gene3D" id="3.20.20.70">
    <property type="entry name" value="Aldolase class I"/>
    <property type="match status" value="1"/>
</dbReference>
<feature type="binding site" evidence="9">
    <location>
        <begin position="138"/>
        <end position="140"/>
    </location>
    <ligand>
        <name>2-[(2R,5Z)-2-carboxy-4-methylthiazol-5(2H)-ylidene]ethyl phosphate</name>
        <dbReference type="ChEBI" id="CHEBI:62899"/>
    </ligand>
</feature>
<evidence type="ECO:0000259" key="12">
    <source>
        <dbReference type="Pfam" id="PF02581"/>
    </source>
</evidence>
<comment type="pathway">
    <text evidence="1 9 11">Cofactor biosynthesis; thiamine diphosphate biosynthesis; thiamine phosphate from 4-amino-2-methyl-5-diphosphomethylpyrimidine and 4-methyl-5-(2-phosphoethyl)-thiazole: step 1/1.</text>
</comment>
<comment type="cofactor">
    <cofactor evidence="9">
        <name>Mg(2+)</name>
        <dbReference type="ChEBI" id="CHEBI:18420"/>
    </cofactor>
    <text evidence="9">Binds 1 Mg(2+) ion per subunit.</text>
</comment>